<evidence type="ECO:0000259" key="2">
    <source>
        <dbReference type="Pfam" id="PF03050"/>
    </source>
</evidence>
<dbReference type="InterPro" id="IPR024463">
    <property type="entry name" value="Transposase_TnpC_homeodom"/>
</dbReference>
<dbReference type="Pfam" id="PF13005">
    <property type="entry name" value="zf-IS66"/>
    <property type="match status" value="1"/>
</dbReference>
<dbReference type="PANTHER" id="PTHR33678:SF1">
    <property type="entry name" value="BLL1576 PROTEIN"/>
    <property type="match status" value="1"/>
</dbReference>
<dbReference type="Proteomes" id="UP000596827">
    <property type="component" value="Unassembled WGS sequence"/>
</dbReference>
<dbReference type="RefSeq" id="WP_187085680.1">
    <property type="nucleotide sequence ID" value="NZ_JACORU010000027.1"/>
</dbReference>
<dbReference type="InterPro" id="IPR052344">
    <property type="entry name" value="Transposase-related"/>
</dbReference>
<reference evidence="6" key="1">
    <citation type="submission" date="2020-08" db="EMBL/GenBank/DDBJ databases">
        <title>Ramlibacter sp. GTP1 16S ribosomal RNA gene genome sequencing and assembly.</title>
        <authorList>
            <person name="Kang M."/>
        </authorList>
    </citation>
    <scope>NUCLEOTIDE SEQUENCE</scope>
    <source>
        <strain evidence="6">GTP1</strain>
    </source>
</reference>
<dbReference type="InterPro" id="IPR039552">
    <property type="entry name" value="IS66_C"/>
</dbReference>
<evidence type="ECO:0000256" key="1">
    <source>
        <dbReference type="SAM" id="MobiDB-lite"/>
    </source>
</evidence>
<evidence type="ECO:0000313" key="6">
    <source>
        <dbReference type="EMBL" id="MBC5768716.1"/>
    </source>
</evidence>
<proteinExistence type="predicted"/>
<name>A0A923MFM4_9BURK</name>
<feature type="domain" description="Transposase TnpC homeodomain" evidence="4">
    <location>
        <begin position="36"/>
        <end position="107"/>
    </location>
</feature>
<evidence type="ECO:0000259" key="4">
    <source>
        <dbReference type="Pfam" id="PF13007"/>
    </source>
</evidence>
<dbReference type="Pfam" id="PF13817">
    <property type="entry name" value="DDE_Tnp_IS66_C"/>
    <property type="match status" value="1"/>
</dbReference>
<feature type="domain" description="Transposase IS66 C-terminal" evidence="5">
    <location>
        <begin position="462"/>
        <end position="499"/>
    </location>
</feature>
<feature type="domain" description="Transposase IS66 central" evidence="2">
    <location>
        <begin position="170"/>
        <end position="455"/>
    </location>
</feature>
<keyword evidence="7" id="KW-1185">Reference proteome</keyword>
<gene>
    <name evidence="6" type="ORF">H8R02_29925</name>
</gene>
<dbReference type="EMBL" id="JACORU010000027">
    <property type="protein sequence ID" value="MBC5768716.1"/>
    <property type="molecule type" value="Genomic_DNA"/>
</dbReference>
<dbReference type="PANTHER" id="PTHR33678">
    <property type="entry name" value="BLL1576 PROTEIN"/>
    <property type="match status" value="1"/>
</dbReference>
<protein>
    <submittedName>
        <fullName evidence="6">IS66 family transposase</fullName>
    </submittedName>
</protein>
<organism evidence="6 7">
    <name type="scientific">Ramlibacter albus</name>
    <dbReference type="NCBI Taxonomy" id="2079448"/>
    <lineage>
        <taxon>Bacteria</taxon>
        <taxon>Pseudomonadati</taxon>
        <taxon>Pseudomonadota</taxon>
        <taxon>Betaproteobacteria</taxon>
        <taxon>Burkholderiales</taxon>
        <taxon>Comamonadaceae</taxon>
        <taxon>Ramlibacter</taxon>
    </lineage>
</organism>
<evidence type="ECO:0000259" key="5">
    <source>
        <dbReference type="Pfam" id="PF13817"/>
    </source>
</evidence>
<dbReference type="InterPro" id="IPR024474">
    <property type="entry name" value="Znf_dom_IS66"/>
</dbReference>
<dbReference type="NCBIfam" id="NF033517">
    <property type="entry name" value="transpos_IS66"/>
    <property type="match status" value="1"/>
</dbReference>
<comment type="caution">
    <text evidence="6">The sequence shown here is derived from an EMBL/GenBank/DDBJ whole genome shotgun (WGS) entry which is preliminary data.</text>
</comment>
<feature type="region of interest" description="Disordered" evidence="1">
    <location>
        <begin position="80"/>
        <end position="110"/>
    </location>
</feature>
<feature type="domain" description="Transposase IS66 zinc-finger binding" evidence="3">
    <location>
        <begin position="114"/>
        <end position="156"/>
    </location>
</feature>
<dbReference type="InterPro" id="IPR004291">
    <property type="entry name" value="Transposase_IS66_central"/>
</dbReference>
<dbReference type="Pfam" id="PF13007">
    <property type="entry name" value="LZ_Tnp_IS66"/>
    <property type="match status" value="1"/>
</dbReference>
<dbReference type="AlphaFoldDB" id="A0A923MFM4"/>
<sequence>MSDATHIDSLNEAQVRELAKRLVAEVQFKQATIEKLTHENAVLKRLKFAAQSERFDAEQRSLLEETLEADLQAVSEEIEALQPPKDSPQRQQPKRQALPASLPRREIRHEPESTTCACGCQMKRIGEDVAEKLDYVPGVFSVERHIRGKWACAKCERIVQAPVAPHIIDKGIPTAGLIAQVLVAKYADHLPLYRQEGIFGRAGLAIPRSTLAQWVGSAGVQLQPLVEAMRQELLTRSVLHADETPVQMLDPGAGKTHRAYLWSYCTSGYEPERLVVFDFAESRAGRHAAQFLQGAGGAWRGTLVCDDYSGYKALFAQGVTEGGCLAHARRKFHELWANHKSTLAQQALELFARLYEIEREVGELTADERLRIRQAKAKPVADALHAWLTAQRQKVPPGSATAKAIDYSLGRWPALVRYIGDGNLPADNNWVENQIRPIALGRNNWLFAGSLRAGKRAAAVMSLVHSARLNGHEPHAYLKDVMERLPTQPASRITELLPHRWRPATA</sequence>
<dbReference type="Pfam" id="PF03050">
    <property type="entry name" value="DDE_Tnp_IS66"/>
    <property type="match status" value="1"/>
</dbReference>
<evidence type="ECO:0000259" key="3">
    <source>
        <dbReference type="Pfam" id="PF13005"/>
    </source>
</evidence>
<accession>A0A923MFM4</accession>
<evidence type="ECO:0000313" key="7">
    <source>
        <dbReference type="Proteomes" id="UP000596827"/>
    </source>
</evidence>